<keyword evidence="2" id="KW-0813">Transport</keyword>
<keyword evidence="5 8" id="KW-1133">Transmembrane helix</keyword>
<dbReference type="OrthoDB" id="3900342at2759"/>
<evidence type="ECO:0000313" key="11">
    <source>
        <dbReference type="Proteomes" id="UP000007148"/>
    </source>
</evidence>
<evidence type="ECO:0000256" key="6">
    <source>
        <dbReference type="ARBA" id="ARBA00023136"/>
    </source>
</evidence>
<feature type="transmembrane region" description="Helical" evidence="8">
    <location>
        <begin position="401"/>
        <end position="424"/>
    </location>
</feature>
<dbReference type="InterPro" id="IPR004841">
    <property type="entry name" value="AA-permease/SLC12A_dom"/>
</dbReference>
<dbReference type="PIRSF" id="PIRSF006060">
    <property type="entry name" value="AA_transporter"/>
    <property type="match status" value="1"/>
</dbReference>
<dbReference type="InterPro" id="IPR050524">
    <property type="entry name" value="APC_YAT"/>
</dbReference>
<dbReference type="PROSITE" id="PS00218">
    <property type="entry name" value="AMINO_ACID_PERMEASE_1"/>
    <property type="match status" value="1"/>
</dbReference>
<keyword evidence="3 8" id="KW-0812">Transmembrane</keyword>
<evidence type="ECO:0000256" key="3">
    <source>
        <dbReference type="ARBA" id="ARBA00022692"/>
    </source>
</evidence>
<dbReference type="PANTHER" id="PTHR43341">
    <property type="entry name" value="AMINO ACID PERMEASE"/>
    <property type="match status" value="1"/>
</dbReference>
<dbReference type="FunFam" id="1.20.1740.10:FF:000001">
    <property type="entry name" value="Amino acid permease"/>
    <property type="match status" value="1"/>
</dbReference>
<proteinExistence type="predicted"/>
<evidence type="ECO:0000256" key="4">
    <source>
        <dbReference type="ARBA" id="ARBA00022970"/>
    </source>
</evidence>
<dbReference type="InParanoid" id="G4TQE8"/>
<evidence type="ECO:0000256" key="2">
    <source>
        <dbReference type="ARBA" id="ARBA00022448"/>
    </source>
</evidence>
<accession>G4TQE8</accession>
<protein>
    <submittedName>
        <fullName evidence="10">Related to lysine permease</fullName>
    </submittedName>
</protein>
<dbReference type="GO" id="GO:0016020">
    <property type="term" value="C:membrane"/>
    <property type="evidence" value="ECO:0007669"/>
    <property type="project" value="UniProtKB-SubCell"/>
</dbReference>
<dbReference type="InterPro" id="IPR004840">
    <property type="entry name" value="Amino_acid_permease_CS"/>
</dbReference>
<dbReference type="Pfam" id="PF00324">
    <property type="entry name" value="AA_permease"/>
    <property type="match status" value="1"/>
</dbReference>
<dbReference type="FunCoup" id="G4TQE8">
    <property type="interactions" value="61"/>
</dbReference>
<comment type="caution">
    <text evidence="10">The sequence shown here is derived from an EMBL/GenBank/DDBJ whole genome shotgun (WGS) entry which is preliminary data.</text>
</comment>
<feature type="transmembrane region" description="Helical" evidence="8">
    <location>
        <begin position="86"/>
        <end position="105"/>
    </location>
</feature>
<keyword evidence="11" id="KW-1185">Reference proteome</keyword>
<feature type="compositionally biased region" description="Basic and acidic residues" evidence="7">
    <location>
        <begin position="26"/>
        <end position="44"/>
    </location>
</feature>
<keyword evidence="4" id="KW-0029">Amino-acid transport</keyword>
<feature type="transmembrane region" description="Helical" evidence="8">
    <location>
        <begin position="58"/>
        <end position="80"/>
    </location>
</feature>
<feature type="compositionally biased region" description="Polar residues" evidence="7">
    <location>
        <begin position="1"/>
        <end position="25"/>
    </location>
</feature>
<dbReference type="PANTHER" id="PTHR43341:SF3">
    <property type="entry name" value="AMINO-ACID PERMEASE PB1C11.02-RELATED"/>
    <property type="match status" value="1"/>
</dbReference>
<reference evidence="10 11" key="1">
    <citation type="journal article" date="2011" name="PLoS Pathog.">
        <title>Endophytic Life Strategies Decoded by Genome and Transcriptome Analyses of the Mutualistic Root Symbiont Piriformospora indica.</title>
        <authorList>
            <person name="Zuccaro A."/>
            <person name="Lahrmann U."/>
            <person name="Guldener U."/>
            <person name="Langen G."/>
            <person name="Pfiffi S."/>
            <person name="Biedenkopf D."/>
            <person name="Wong P."/>
            <person name="Samans B."/>
            <person name="Grimm C."/>
            <person name="Basiewicz M."/>
            <person name="Murat C."/>
            <person name="Martin F."/>
            <person name="Kogel K.H."/>
        </authorList>
    </citation>
    <scope>NUCLEOTIDE SEQUENCE [LARGE SCALE GENOMIC DNA]</scope>
    <source>
        <strain evidence="10 11">DSM 11827</strain>
    </source>
</reference>
<dbReference type="Gene3D" id="1.20.1740.10">
    <property type="entry name" value="Amino acid/polyamine transporter I"/>
    <property type="match status" value="1"/>
</dbReference>
<evidence type="ECO:0000256" key="5">
    <source>
        <dbReference type="ARBA" id="ARBA00022989"/>
    </source>
</evidence>
<dbReference type="GO" id="GO:0015171">
    <property type="term" value="F:amino acid transmembrane transporter activity"/>
    <property type="evidence" value="ECO:0007669"/>
    <property type="project" value="TreeGrafter"/>
</dbReference>
<evidence type="ECO:0000259" key="9">
    <source>
        <dbReference type="Pfam" id="PF00324"/>
    </source>
</evidence>
<feature type="domain" description="Amino acid permease/ SLC12A" evidence="9">
    <location>
        <begin position="58"/>
        <end position="507"/>
    </location>
</feature>
<feature type="transmembrane region" description="Helical" evidence="8">
    <location>
        <begin position="193"/>
        <end position="213"/>
    </location>
</feature>
<organism evidence="10 11">
    <name type="scientific">Serendipita indica (strain DSM 11827)</name>
    <name type="common">Root endophyte fungus</name>
    <name type="synonym">Piriformospora indica</name>
    <dbReference type="NCBI Taxonomy" id="1109443"/>
    <lineage>
        <taxon>Eukaryota</taxon>
        <taxon>Fungi</taxon>
        <taxon>Dikarya</taxon>
        <taxon>Basidiomycota</taxon>
        <taxon>Agaricomycotina</taxon>
        <taxon>Agaricomycetes</taxon>
        <taxon>Sebacinales</taxon>
        <taxon>Serendipitaceae</taxon>
        <taxon>Serendipita</taxon>
    </lineage>
</organism>
<name>G4TQE8_SERID</name>
<dbReference type="EMBL" id="CAFZ01000233">
    <property type="protein sequence ID" value="CCA73535.1"/>
    <property type="molecule type" value="Genomic_DNA"/>
</dbReference>
<sequence>MASDHQNYGTLATGGSNGTKSLSKLQDTESSREEDGSLHSQLDDEHTRLRRELSARQVSMIAIGGAIGTGLFLGTGRSLAAAGPGTMIICYSITGFIVYITLLLLGEMATQYPVAGSFTSYATRFVDDAFGFALTWNYWFNDAVSVASDLTAAQLVVGFWDSKIPGWALSLLILFFLLGANAIHVKVYGELEYWLSSIKIVTIIVFIITGAIVNTGINREHQYIGWVNWTIGDAPFVGGIEGWATVFVTSAMSYGGTESLAITAGETRDPTRTVPRTVRLVILIFYLLTCFIIGLNVPYTYPNLSNKSTTTSPFTIIFSMAGSNIAASAMNTVILTSVLSAGNHALFAGTRILYSLAKSSQAPRVFARTSLRGVPWLALVATGSGSALCFASSYVGSGQLWYWLQNLVGVSNQLAWLSIGLASLRFRRAWTLQGNSLDDLLWHPKWTRFWGPPFVIFAVVAIWGVQTYSAVAPHFGIVDFLSLYLQLPVFLVLFAGWKLFRRSKFVDLKTVDLAADVYIPDEETRAALDAAEELRNERLQGWRGIGWRLYYWIA</sequence>
<dbReference type="AlphaFoldDB" id="G4TQE8"/>
<evidence type="ECO:0000256" key="7">
    <source>
        <dbReference type="SAM" id="MobiDB-lite"/>
    </source>
</evidence>
<dbReference type="eggNOG" id="KOG1286">
    <property type="taxonomic scope" value="Eukaryota"/>
</dbReference>
<feature type="transmembrane region" description="Helical" evidence="8">
    <location>
        <begin position="374"/>
        <end position="395"/>
    </location>
</feature>
<feature type="transmembrane region" description="Helical" evidence="8">
    <location>
        <begin position="167"/>
        <end position="187"/>
    </location>
</feature>
<gene>
    <name evidence="10" type="ORF">PIIN_07488</name>
</gene>
<evidence type="ECO:0000256" key="8">
    <source>
        <dbReference type="SAM" id="Phobius"/>
    </source>
</evidence>
<dbReference type="STRING" id="1109443.G4TQE8"/>
<keyword evidence="6 8" id="KW-0472">Membrane</keyword>
<evidence type="ECO:0000313" key="10">
    <source>
        <dbReference type="EMBL" id="CCA73535.1"/>
    </source>
</evidence>
<dbReference type="Proteomes" id="UP000007148">
    <property type="component" value="Unassembled WGS sequence"/>
</dbReference>
<feature type="transmembrane region" description="Helical" evidence="8">
    <location>
        <begin position="278"/>
        <end position="299"/>
    </location>
</feature>
<evidence type="ECO:0000256" key="1">
    <source>
        <dbReference type="ARBA" id="ARBA00004141"/>
    </source>
</evidence>
<dbReference type="HOGENOM" id="CLU_007946_12_2_1"/>
<feature type="region of interest" description="Disordered" evidence="7">
    <location>
        <begin position="1"/>
        <end position="44"/>
    </location>
</feature>
<feature type="transmembrane region" description="Helical" evidence="8">
    <location>
        <begin position="483"/>
        <end position="500"/>
    </location>
</feature>
<comment type="subcellular location">
    <subcellularLocation>
        <location evidence="1">Membrane</location>
        <topology evidence="1">Multi-pass membrane protein</topology>
    </subcellularLocation>
</comment>
<feature type="transmembrane region" description="Helical" evidence="8">
    <location>
        <begin position="449"/>
        <end position="471"/>
    </location>
</feature>
<dbReference type="OMA" id="AMFSTAN"/>